<dbReference type="AlphaFoldDB" id="A0A9D1PQ28"/>
<comment type="subcellular location">
    <subcellularLocation>
        <location evidence="1">Membrane</location>
        <topology evidence="1">Multi-pass membrane protein</topology>
    </subcellularLocation>
</comment>
<dbReference type="InterPro" id="IPR003593">
    <property type="entry name" value="AAA+_ATPase"/>
</dbReference>
<feature type="transmembrane region" description="Helical" evidence="9">
    <location>
        <begin position="661"/>
        <end position="686"/>
    </location>
</feature>
<dbReference type="PROSITE" id="PS00211">
    <property type="entry name" value="ABC_TRANSPORTER_1"/>
    <property type="match status" value="1"/>
</dbReference>
<evidence type="ECO:0000256" key="1">
    <source>
        <dbReference type="ARBA" id="ARBA00004141"/>
    </source>
</evidence>
<feature type="region of interest" description="Disordered" evidence="8">
    <location>
        <begin position="1"/>
        <end position="48"/>
    </location>
</feature>
<sequence>MKTSSDNIPNKFDSGRSRTGSNPPHGGQANIYGYKQGPKQSYSANPSYDDNKTRMIDYKSAELFRHESIISILDGSEVREYDLNSFGKDMVTFGRDTGCDIVITSPLVSRTHGIFRFFDSKWHIIDSGSKNGTYLNGVRLLPNDELNSPYLIHLDIIRIDNISRSDVRSKGVMIIFSNGSTPGKWRRYDVSSKPESTIGRNSGCDIVLSNVNVSRIHARLIHKPGGVFIADSGSLNGIFVNGRKVNGECRINEKDAIVIANLTLIYTDGDILYKSDSSGVSVQMQNVSRYVKSGGEQKLILNNVNLTIEPNEFIAIIGGSGAGKSTVMNAMSGFEKATSGRVLINNIDLYKNYNEMKSIIGYVPQQDIIHESLTLYSMLKFSAKLRMPKDVSRSEIESRIDRVLRMVDLFEHKHTIIRRLSGGQKKRASIAVELLGDPGLFFLDEPTSGLDPGTEEMLMKTLSRLSKQNGKTIIMVTHTTQNLHLCDKIIFMGKGGKVCYYGSPENCLKFFNTDNLAKVYNMLLTDSAVDAWASRNEMQHLSARRGVQSSPGQQHIPKMKNTSPYLKQLMILCHRYAALTVSNISSLIMLLLQPIGISLLITVVAGDTVFETYNSTKSIMFAVSCGSIWIGLFSSIQEICKERVILKREYMANLRLSTYVLSKYIVLFIITAVQSVIISALFFIVVGHPEYELFTESGFFEFALTIFMTGYASAALGLLVSCISKNADSALRTAPFILIVQLLFSGILFELGSFSEKISYFTISKWSVAALGSISNLNELSYDNPKMALIERDFEDIFEFAKSHVEFTWMILLIMVVICGIAGTLLLRNISKDSR</sequence>
<dbReference type="InterPro" id="IPR013525">
    <property type="entry name" value="ABC2_TM"/>
</dbReference>
<keyword evidence="5" id="KW-0067">ATP-binding</keyword>
<dbReference type="SUPFAM" id="SSF49879">
    <property type="entry name" value="SMAD/FHA domain"/>
    <property type="match status" value="2"/>
</dbReference>
<feature type="transmembrane region" description="Helical" evidence="9">
    <location>
        <begin position="698"/>
        <end position="723"/>
    </location>
</feature>
<keyword evidence="6 9" id="KW-1133">Transmembrane helix</keyword>
<dbReference type="InterPro" id="IPR000253">
    <property type="entry name" value="FHA_dom"/>
</dbReference>
<dbReference type="PROSITE" id="PS50006">
    <property type="entry name" value="FHA_DOMAIN"/>
    <property type="match status" value="2"/>
</dbReference>
<dbReference type="InterPro" id="IPR003439">
    <property type="entry name" value="ABC_transporter-like_ATP-bd"/>
</dbReference>
<dbReference type="InterPro" id="IPR017871">
    <property type="entry name" value="ABC_transporter-like_CS"/>
</dbReference>
<feature type="transmembrane region" description="Helical" evidence="9">
    <location>
        <begin position="576"/>
        <end position="606"/>
    </location>
</feature>
<dbReference type="SUPFAM" id="SSF52540">
    <property type="entry name" value="P-loop containing nucleoside triphosphate hydrolases"/>
    <property type="match status" value="1"/>
</dbReference>
<evidence type="ECO:0000256" key="5">
    <source>
        <dbReference type="ARBA" id="ARBA00022840"/>
    </source>
</evidence>
<name>A0A9D1PQ28_9FIRM</name>
<evidence type="ECO:0000256" key="3">
    <source>
        <dbReference type="ARBA" id="ARBA00022692"/>
    </source>
</evidence>
<feature type="compositionally biased region" description="Polar residues" evidence="8">
    <location>
        <begin position="38"/>
        <end position="48"/>
    </location>
</feature>
<evidence type="ECO:0000313" key="13">
    <source>
        <dbReference type="Proteomes" id="UP000824162"/>
    </source>
</evidence>
<evidence type="ECO:0000256" key="9">
    <source>
        <dbReference type="SAM" id="Phobius"/>
    </source>
</evidence>
<feature type="domain" description="ABC transporter" evidence="11">
    <location>
        <begin position="282"/>
        <end position="520"/>
    </location>
</feature>
<dbReference type="CDD" id="cd00060">
    <property type="entry name" value="FHA"/>
    <property type="match status" value="2"/>
</dbReference>
<evidence type="ECO:0000313" key="12">
    <source>
        <dbReference type="EMBL" id="HIV85423.1"/>
    </source>
</evidence>
<evidence type="ECO:0000259" key="11">
    <source>
        <dbReference type="PROSITE" id="PS50893"/>
    </source>
</evidence>
<keyword evidence="3 9" id="KW-0812">Transmembrane</keyword>
<dbReference type="GO" id="GO:0016020">
    <property type="term" value="C:membrane"/>
    <property type="evidence" value="ECO:0007669"/>
    <property type="project" value="UniProtKB-SubCell"/>
</dbReference>
<dbReference type="Gene3D" id="2.60.200.20">
    <property type="match status" value="2"/>
</dbReference>
<dbReference type="GO" id="GO:0005524">
    <property type="term" value="F:ATP binding"/>
    <property type="evidence" value="ECO:0007669"/>
    <property type="project" value="UniProtKB-KW"/>
</dbReference>
<dbReference type="SMART" id="SM00382">
    <property type="entry name" value="AAA"/>
    <property type="match status" value="1"/>
</dbReference>
<dbReference type="InterPro" id="IPR027417">
    <property type="entry name" value="P-loop_NTPase"/>
</dbReference>
<dbReference type="Pfam" id="PF00498">
    <property type="entry name" value="FHA"/>
    <property type="match status" value="2"/>
</dbReference>
<evidence type="ECO:0000259" key="10">
    <source>
        <dbReference type="PROSITE" id="PS50006"/>
    </source>
</evidence>
<comment type="caution">
    <text evidence="12">The sequence shown here is derived from an EMBL/GenBank/DDBJ whole genome shotgun (WGS) entry which is preliminary data.</text>
</comment>
<dbReference type="Pfam" id="PF01061">
    <property type="entry name" value="ABC2_membrane"/>
    <property type="match status" value="1"/>
</dbReference>
<proteinExistence type="predicted"/>
<protein>
    <submittedName>
        <fullName evidence="12">FHA domain-containing protein</fullName>
    </submittedName>
</protein>
<dbReference type="GO" id="GO:0140359">
    <property type="term" value="F:ABC-type transporter activity"/>
    <property type="evidence" value="ECO:0007669"/>
    <property type="project" value="InterPro"/>
</dbReference>
<feature type="transmembrane region" description="Helical" evidence="9">
    <location>
        <begin position="735"/>
        <end position="754"/>
    </location>
</feature>
<feature type="domain" description="FHA" evidence="10">
    <location>
        <begin position="196"/>
        <end position="245"/>
    </location>
</feature>
<reference evidence="12" key="2">
    <citation type="submission" date="2021-04" db="EMBL/GenBank/DDBJ databases">
        <authorList>
            <person name="Gilroy R."/>
        </authorList>
    </citation>
    <scope>NUCLEOTIDE SEQUENCE</scope>
    <source>
        <strain evidence="12">5790</strain>
    </source>
</reference>
<organism evidence="12 13">
    <name type="scientific">Candidatus Monoglobus merdigallinarum</name>
    <dbReference type="NCBI Taxonomy" id="2838698"/>
    <lineage>
        <taxon>Bacteria</taxon>
        <taxon>Bacillati</taxon>
        <taxon>Bacillota</taxon>
        <taxon>Clostridia</taxon>
        <taxon>Monoglobales</taxon>
        <taxon>Monoglobaceae</taxon>
        <taxon>Monoglobus</taxon>
    </lineage>
</organism>
<keyword evidence="2" id="KW-0813">Transport</keyword>
<keyword evidence="7 9" id="KW-0472">Membrane</keyword>
<dbReference type="Proteomes" id="UP000824162">
    <property type="component" value="Unassembled WGS sequence"/>
</dbReference>
<dbReference type="InterPro" id="IPR008984">
    <property type="entry name" value="SMAD_FHA_dom_sf"/>
</dbReference>
<keyword evidence="4" id="KW-0547">Nucleotide-binding</keyword>
<feature type="transmembrane region" description="Helical" evidence="9">
    <location>
        <begin position="807"/>
        <end position="827"/>
    </location>
</feature>
<dbReference type="Gene3D" id="3.40.50.300">
    <property type="entry name" value="P-loop containing nucleotide triphosphate hydrolases"/>
    <property type="match status" value="1"/>
</dbReference>
<dbReference type="SMART" id="SM00240">
    <property type="entry name" value="FHA"/>
    <property type="match status" value="2"/>
</dbReference>
<dbReference type="Pfam" id="PF00005">
    <property type="entry name" value="ABC_tran"/>
    <property type="match status" value="1"/>
</dbReference>
<dbReference type="GO" id="GO:0016887">
    <property type="term" value="F:ATP hydrolysis activity"/>
    <property type="evidence" value="ECO:0007669"/>
    <property type="project" value="InterPro"/>
</dbReference>
<dbReference type="PANTHER" id="PTHR48041">
    <property type="entry name" value="ABC TRANSPORTER G FAMILY MEMBER 28"/>
    <property type="match status" value="1"/>
</dbReference>
<evidence type="ECO:0000256" key="6">
    <source>
        <dbReference type="ARBA" id="ARBA00022989"/>
    </source>
</evidence>
<feature type="domain" description="FHA" evidence="10">
    <location>
        <begin position="91"/>
        <end position="140"/>
    </location>
</feature>
<dbReference type="PROSITE" id="PS50893">
    <property type="entry name" value="ABC_TRANSPORTER_2"/>
    <property type="match status" value="1"/>
</dbReference>
<reference evidence="12" key="1">
    <citation type="journal article" date="2021" name="PeerJ">
        <title>Extensive microbial diversity within the chicken gut microbiome revealed by metagenomics and culture.</title>
        <authorList>
            <person name="Gilroy R."/>
            <person name="Ravi A."/>
            <person name="Getino M."/>
            <person name="Pursley I."/>
            <person name="Horton D.L."/>
            <person name="Alikhan N.F."/>
            <person name="Baker D."/>
            <person name="Gharbi K."/>
            <person name="Hall N."/>
            <person name="Watson M."/>
            <person name="Adriaenssens E.M."/>
            <person name="Foster-Nyarko E."/>
            <person name="Jarju S."/>
            <person name="Secka A."/>
            <person name="Antonio M."/>
            <person name="Oren A."/>
            <person name="Chaudhuri R.R."/>
            <person name="La Ragione R."/>
            <person name="Hildebrand F."/>
            <person name="Pallen M.J."/>
        </authorList>
    </citation>
    <scope>NUCLEOTIDE SEQUENCE</scope>
    <source>
        <strain evidence="12">5790</strain>
    </source>
</reference>
<evidence type="ECO:0000256" key="2">
    <source>
        <dbReference type="ARBA" id="ARBA00022448"/>
    </source>
</evidence>
<dbReference type="EMBL" id="DXIJ01000026">
    <property type="protein sequence ID" value="HIV85423.1"/>
    <property type="molecule type" value="Genomic_DNA"/>
</dbReference>
<accession>A0A9D1PQ28</accession>
<evidence type="ECO:0000256" key="8">
    <source>
        <dbReference type="SAM" id="MobiDB-lite"/>
    </source>
</evidence>
<dbReference type="PANTHER" id="PTHR48041:SF139">
    <property type="entry name" value="PROTEIN SCARLET"/>
    <property type="match status" value="1"/>
</dbReference>
<evidence type="ECO:0000256" key="4">
    <source>
        <dbReference type="ARBA" id="ARBA00022741"/>
    </source>
</evidence>
<evidence type="ECO:0000256" key="7">
    <source>
        <dbReference type="ARBA" id="ARBA00023136"/>
    </source>
</evidence>
<dbReference type="InterPro" id="IPR050352">
    <property type="entry name" value="ABCG_transporters"/>
</dbReference>
<gene>
    <name evidence="12" type="ORF">H9900_01280</name>
</gene>